<organism evidence="10 11">
    <name type="scientific">Plantactinospora endophytica</name>
    <dbReference type="NCBI Taxonomy" id="673535"/>
    <lineage>
        <taxon>Bacteria</taxon>
        <taxon>Bacillati</taxon>
        <taxon>Actinomycetota</taxon>
        <taxon>Actinomycetes</taxon>
        <taxon>Micromonosporales</taxon>
        <taxon>Micromonosporaceae</taxon>
        <taxon>Plantactinospora</taxon>
    </lineage>
</organism>
<dbReference type="Proteomes" id="UP000646749">
    <property type="component" value="Unassembled WGS sequence"/>
</dbReference>
<keyword evidence="2" id="KW-0328">Glycosyltransferase</keyword>
<evidence type="ECO:0000256" key="3">
    <source>
        <dbReference type="ARBA" id="ARBA00022679"/>
    </source>
</evidence>
<dbReference type="InterPro" id="IPR049829">
    <property type="entry name" value="MptA/B-like"/>
</dbReference>
<evidence type="ECO:0000256" key="8">
    <source>
        <dbReference type="SAM" id="Phobius"/>
    </source>
</evidence>
<keyword evidence="4 8" id="KW-0812">Transmembrane</keyword>
<name>A0ABQ4DXJ7_9ACTN</name>
<keyword evidence="6 8" id="KW-0472">Membrane</keyword>
<dbReference type="RefSeq" id="WP_203865748.1">
    <property type="nucleotide sequence ID" value="NZ_BONW01000008.1"/>
</dbReference>
<evidence type="ECO:0000313" key="11">
    <source>
        <dbReference type="Proteomes" id="UP000646749"/>
    </source>
</evidence>
<feature type="transmembrane region" description="Helical" evidence="8">
    <location>
        <begin position="236"/>
        <end position="264"/>
    </location>
</feature>
<dbReference type="NCBIfam" id="NF038066">
    <property type="entry name" value="MptB"/>
    <property type="match status" value="1"/>
</dbReference>
<keyword evidence="9" id="KW-0732">Signal</keyword>
<reference evidence="10 11" key="1">
    <citation type="submission" date="2021-01" db="EMBL/GenBank/DDBJ databases">
        <title>Whole genome shotgun sequence of Plantactinospora endophytica NBRC 110450.</title>
        <authorList>
            <person name="Komaki H."/>
            <person name="Tamura T."/>
        </authorList>
    </citation>
    <scope>NUCLEOTIDE SEQUENCE [LARGE SCALE GENOMIC DNA]</scope>
    <source>
        <strain evidence="10 11">NBRC 110450</strain>
    </source>
</reference>
<evidence type="ECO:0000256" key="5">
    <source>
        <dbReference type="ARBA" id="ARBA00022989"/>
    </source>
</evidence>
<evidence type="ECO:0000256" key="2">
    <source>
        <dbReference type="ARBA" id="ARBA00022676"/>
    </source>
</evidence>
<feature type="transmembrane region" description="Helical" evidence="8">
    <location>
        <begin position="341"/>
        <end position="358"/>
    </location>
</feature>
<evidence type="ECO:0000256" key="1">
    <source>
        <dbReference type="ARBA" id="ARBA00004141"/>
    </source>
</evidence>
<feature type="transmembrane region" description="Helical" evidence="8">
    <location>
        <begin position="37"/>
        <end position="57"/>
    </location>
</feature>
<keyword evidence="3" id="KW-0808">Transferase</keyword>
<comment type="subcellular location">
    <subcellularLocation>
        <location evidence="1">Membrane</location>
        <topology evidence="1">Multi-pass membrane protein</topology>
    </subcellularLocation>
</comment>
<evidence type="ECO:0008006" key="12">
    <source>
        <dbReference type="Google" id="ProtNLM"/>
    </source>
</evidence>
<feature type="transmembrane region" description="Helical" evidence="8">
    <location>
        <begin position="143"/>
        <end position="170"/>
    </location>
</feature>
<comment type="similarity">
    <text evidence="7">Belongs to the MptA/B family.</text>
</comment>
<keyword evidence="5 8" id="KW-1133">Transmembrane helix</keyword>
<evidence type="ECO:0000256" key="9">
    <source>
        <dbReference type="SAM" id="SignalP"/>
    </source>
</evidence>
<keyword evidence="11" id="KW-1185">Reference proteome</keyword>
<accession>A0ABQ4DXJ7</accession>
<comment type="caution">
    <text evidence="10">The sequence shown here is derived from an EMBL/GenBank/DDBJ whole genome shotgun (WGS) entry which is preliminary data.</text>
</comment>
<sequence>MRDRLSPGRLRWLGLLGSALMAASAHLAGSATDRGPGWLLGVGLWLVGAGGLAAVWWRLRDVAAPGWLLSTGALWALPLLLAPPLGSSDVYAYACQGEIVGAGLDPYAVGPDALPCRWLESVAPSWRETPAPYGALWLVVEQFAAVVSLGSLPLAVTVLRLVAIAGTLLATAAGARLARHCGGNPARVVWLGAIGPLPLVHVVSGAHNDALLAGLVVLGLLAAVELRTVLGRLAVAGVAFGAAASVKATALVVVPFALAVVPWARTGRRRIAAGAVLAGATLGTILLLAGVTGHGFGFVRSWPATAGNVQWSSIPTGVGMAVGYGLRAVGRPEAFGSAVELARLAGLVALGVVLLVAWRRALRGGTGTAVSAAGVALLATALLGPVFYAWYALAGVAVLAATAPRGRLTTVLDAGSAGLVFLTLPDSLGLVTKTKVPGALLDVALVGWLLTRRAGRGPLGQTGRPRLLVGRSLGLVGRSRRLVGRTRVLLGRADAWRRRRYRAVVRQRRSPV</sequence>
<feature type="transmembrane region" description="Helical" evidence="8">
    <location>
        <begin position="210"/>
        <end position="230"/>
    </location>
</feature>
<evidence type="ECO:0000313" key="10">
    <source>
        <dbReference type="EMBL" id="GIG87173.1"/>
    </source>
</evidence>
<feature type="transmembrane region" description="Helical" evidence="8">
    <location>
        <begin position="271"/>
        <end position="291"/>
    </location>
</feature>
<dbReference type="EMBL" id="BONW01000008">
    <property type="protein sequence ID" value="GIG87173.1"/>
    <property type="molecule type" value="Genomic_DNA"/>
</dbReference>
<feature type="chain" id="PRO_5045434586" description="DUF2029 domain-containing protein" evidence="9">
    <location>
        <begin position="28"/>
        <end position="512"/>
    </location>
</feature>
<evidence type="ECO:0000256" key="6">
    <source>
        <dbReference type="ARBA" id="ARBA00023136"/>
    </source>
</evidence>
<gene>
    <name evidence="10" type="ORF">Pen02_21090</name>
</gene>
<feature type="transmembrane region" description="Helical" evidence="8">
    <location>
        <begin position="370"/>
        <end position="400"/>
    </location>
</feature>
<feature type="transmembrane region" description="Helical" evidence="8">
    <location>
        <begin position="64"/>
        <end position="82"/>
    </location>
</feature>
<proteinExistence type="inferred from homology"/>
<dbReference type="Pfam" id="PF26314">
    <property type="entry name" value="MptA_B_family"/>
    <property type="match status" value="1"/>
</dbReference>
<protein>
    <recommendedName>
        <fullName evidence="12">DUF2029 domain-containing protein</fullName>
    </recommendedName>
</protein>
<feature type="signal peptide" evidence="9">
    <location>
        <begin position="1"/>
        <end position="27"/>
    </location>
</feature>
<evidence type="ECO:0000256" key="4">
    <source>
        <dbReference type="ARBA" id="ARBA00022692"/>
    </source>
</evidence>
<evidence type="ECO:0000256" key="7">
    <source>
        <dbReference type="ARBA" id="ARBA00043987"/>
    </source>
</evidence>